<evidence type="ECO:0000256" key="8">
    <source>
        <dbReference type="RuleBase" id="RU365088"/>
    </source>
</evidence>
<gene>
    <name evidence="10" type="ORF">J3P46_00990</name>
</gene>
<feature type="transmembrane region" description="Helical" evidence="8">
    <location>
        <begin position="134"/>
        <end position="156"/>
    </location>
</feature>
<comment type="subcellular location">
    <subcellularLocation>
        <location evidence="8">Cell inner membrane</location>
        <topology evidence="8">Multi-pass membrane protein</topology>
    </subcellularLocation>
    <subcellularLocation>
        <location evidence="1">Cell membrane</location>
        <topology evidence="1">Multi-pass membrane protein</topology>
    </subcellularLocation>
</comment>
<dbReference type="Proteomes" id="UP000662821">
    <property type="component" value="Chromosome"/>
</dbReference>
<keyword evidence="3 8" id="KW-0813">Transport</keyword>
<dbReference type="GO" id="GO:0042910">
    <property type="term" value="F:xenobiotic transmembrane transporter activity"/>
    <property type="evidence" value="ECO:0007669"/>
    <property type="project" value="InterPro"/>
</dbReference>
<dbReference type="CDD" id="cd17320">
    <property type="entry name" value="MFS_MdfA_MDR_like"/>
    <property type="match status" value="1"/>
</dbReference>
<evidence type="ECO:0000256" key="5">
    <source>
        <dbReference type="ARBA" id="ARBA00022692"/>
    </source>
</evidence>
<evidence type="ECO:0000256" key="6">
    <source>
        <dbReference type="ARBA" id="ARBA00022989"/>
    </source>
</evidence>
<dbReference type="InterPro" id="IPR036259">
    <property type="entry name" value="MFS_trans_sf"/>
</dbReference>
<dbReference type="Pfam" id="PF07690">
    <property type="entry name" value="MFS_1"/>
    <property type="match status" value="1"/>
</dbReference>
<feature type="transmembrane region" description="Helical" evidence="8">
    <location>
        <begin position="162"/>
        <end position="184"/>
    </location>
</feature>
<feature type="transmembrane region" description="Helical" evidence="8">
    <location>
        <begin position="306"/>
        <end position="329"/>
    </location>
</feature>
<feature type="transmembrane region" description="Helical" evidence="8">
    <location>
        <begin position="368"/>
        <end position="387"/>
    </location>
</feature>
<keyword evidence="7 8" id="KW-0472">Membrane</keyword>
<evidence type="ECO:0000256" key="7">
    <source>
        <dbReference type="ARBA" id="ARBA00023136"/>
    </source>
</evidence>
<keyword evidence="4" id="KW-1003">Cell membrane</keyword>
<keyword evidence="6 8" id="KW-1133">Transmembrane helix</keyword>
<comment type="similarity">
    <text evidence="2 8">Belongs to the major facilitator superfamily. Bcr/CmlA family.</text>
</comment>
<keyword evidence="5 8" id="KW-0812">Transmembrane</keyword>
<evidence type="ECO:0000313" key="11">
    <source>
        <dbReference type="Proteomes" id="UP000662821"/>
    </source>
</evidence>
<feature type="transmembrane region" description="Helical" evidence="8">
    <location>
        <begin position="341"/>
        <end position="362"/>
    </location>
</feature>
<dbReference type="NCBIfam" id="TIGR00710">
    <property type="entry name" value="efflux_Bcr_CflA"/>
    <property type="match status" value="1"/>
</dbReference>
<sequence length="431" mass="45475">MQKQIALWAWGGIVLLLVCLSRISIDIYLPSLPAMADALHASDAQLQLTLSLFMAGSAVSMLACGPLADRYGRRPVLLAGTFIYVLASIVCTVTTDVHVLIAARVLQAFGGCSGTIIGRVMVRDRFDPATQARMLGRISMVMGLSPILAPLAGSLLDAAFGWRAVFGVLCLLGALSLGLIAAYVPETRPASVVPQGNTLALYRRLLGDAYFLRYALAIGFVYCTYFPFIAESSVLLQRGMHLSPRAYALVFALTVSGYVAGSSLFRALGPRLGADYMLGVAVLINVAGAASLLLAGTLAPQHVASLVAPMLLVMVSVGMAIPACQLAVLQPYGDQAGSASGLFFFVQMLITAACGAVIAAITDGSEKPLLWVTAAASAAFALVWRLTKRQPGRGNSMSYMTILTIGWPDSAMYRASSCSRLTARTVTVRPV</sequence>
<name>A0AAJ4MTQ1_9BURK</name>
<feature type="transmembrane region" description="Helical" evidence="8">
    <location>
        <begin position="211"/>
        <end position="230"/>
    </location>
</feature>
<evidence type="ECO:0000256" key="1">
    <source>
        <dbReference type="ARBA" id="ARBA00004651"/>
    </source>
</evidence>
<feature type="transmembrane region" description="Helical" evidence="8">
    <location>
        <begin position="45"/>
        <end position="64"/>
    </location>
</feature>
<feature type="transmembrane region" description="Helical" evidence="8">
    <location>
        <begin position="76"/>
        <end position="95"/>
    </location>
</feature>
<feature type="transmembrane region" description="Helical" evidence="8">
    <location>
        <begin position="277"/>
        <end position="300"/>
    </location>
</feature>
<dbReference type="Gene3D" id="1.20.1720.10">
    <property type="entry name" value="Multidrug resistance protein D"/>
    <property type="match status" value="1"/>
</dbReference>
<dbReference type="RefSeq" id="WP_151091867.1">
    <property type="nucleotide sequence ID" value="NZ_CP071520.1"/>
</dbReference>
<organism evidence="10 11">
    <name type="scientific">Janthinobacterium lividum</name>
    <dbReference type="NCBI Taxonomy" id="29581"/>
    <lineage>
        <taxon>Bacteria</taxon>
        <taxon>Pseudomonadati</taxon>
        <taxon>Pseudomonadota</taxon>
        <taxon>Betaproteobacteria</taxon>
        <taxon>Burkholderiales</taxon>
        <taxon>Oxalobacteraceae</taxon>
        <taxon>Janthinobacterium</taxon>
    </lineage>
</organism>
<dbReference type="AlphaFoldDB" id="A0AAJ4MTQ1"/>
<dbReference type="PANTHER" id="PTHR43124">
    <property type="entry name" value="PURINE EFFLUX PUMP PBUE"/>
    <property type="match status" value="1"/>
</dbReference>
<dbReference type="InterPro" id="IPR001958">
    <property type="entry name" value="Tet-R_TetA/multi-R_MdtG-like"/>
</dbReference>
<dbReference type="GO" id="GO:0005886">
    <property type="term" value="C:plasma membrane"/>
    <property type="evidence" value="ECO:0007669"/>
    <property type="project" value="UniProtKB-SubCell"/>
</dbReference>
<accession>A0AAJ4MTQ1</accession>
<dbReference type="InterPro" id="IPR050189">
    <property type="entry name" value="MFS_Efflux_Transporters"/>
</dbReference>
<proteinExistence type="inferred from homology"/>
<dbReference type="GO" id="GO:1990961">
    <property type="term" value="P:xenobiotic detoxification by transmembrane export across the plasma membrane"/>
    <property type="evidence" value="ECO:0007669"/>
    <property type="project" value="InterPro"/>
</dbReference>
<dbReference type="PANTHER" id="PTHR43124:SF3">
    <property type="entry name" value="CHLORAMPHENICOL EFFLUX PUMP RV0191"/>
    <property type="match status" value="1"/>
</dbReference>
<evidence type="ECO:0000256" key="3">
    <source>
        <dbReference type="ARBA" id="ARBA00022448"/>
    </source>
</evidence>
<dbReference type="EMBL" id="CP071520">
    <property type="protein sequence ID" value="QSX96596.1"/>
    <property type="molecule type" value="Genomic_DNA"/>
</dbReference>
<feature type="transmembrane region" description="Helical" evidence="8">
    <location>
        <begin position="101"/>
        <end position="122"/>
    </location>
</feature>
<protein>
    <recommendedName>
        <fullName evidence="8">Bcr/CflA family efflux transporter</fullName>
    </recommendedName>
</protein>
<evidence type="ECO:0000256" key="4">
    <source>
        <dbReference type="ARBA" id="ARBA00022475"/>
    </source>
</evidence>
<dbReference type="PRINTS" id="PR01035">
    <property type="entry name" value="TCRTETA"/>
</dbReference>
<dbReference type="InterPro" id="IPR020846">
    <property type="entry name" value="MFS_dom"/>
</dbReference>
<feature type="transmembrane region" description="Helical" evidence="8">
    <location>
        <begin position="7"/>
        <end position="25"/>
    </location>
</feature>
<evidence type="ECO:0000256" key="2">
    <source>
        <dbReference type="ARBA" id="ARBA00006236"/>
    </source>
</evidence>
<feature type="domain" description="Major facilitator superfamily (MFS) profile" evidence="9">
    <location>
        <begin position="5"/>
        <end position="391"/>
    </location>
</feature>
<reference evidence="10 11" key="1">
    <citation type="submission" date="2021-03" db="EMBL/GenBank/DDBJ databases">
        <title>Draft genome sequence of Janthinobacterium sp. strain PLB02 isolated from infected primmorphs (Lubomirskia baicalensis).</title>
        <authorList>
            <person name="Chernogor L.I."/>
            <person name="Belikov S.I."/>
            <person name="Petrushin I.S."/>
        </authorList>
    </citation>
    <scope>NUCLEOTIDE SEQUENCE [LARGE SCALE GENOMIC DNA]</scope>
    <source>
        <strain evidence="10 11">PLB02</strain>
    </source>
</reference>
<keyword evidence="8" id="KW-0997">Cell inner membrane</keyword>
<dbReference type="InterPro" id="IPR011701">
    <property type="entry name" value="MFS"/>
</dbReference>
<evidence type="ECO:0000259" key="9">
    <source>
        <dbReference type="PROSITE" id="PS50850"/>
    </source>
</evidence>
<evidence type="ECO:0000313" key="10">
    <source>
        <dbReference type="EMBL" id="QSX96596.1"/>
    </source>
</evidence>
<dbReference type="PROSITE" id="PS50850">
    <property type="entry name" value="MFS"/>
    <property type="match status" value="1"/>
</dbReference>
<dbReference type="InterPro" id="IPR004812">
    <property type="entry name" value="Efflux_drug-R_Bcr/CmlA"/>
</dbReference>
<feature type="transmembrane region" description="Helical" evidence="8">
    <location>
        <begin position="246"/>
        <end position="265"/>
    </location>
</feature>
<dbReference type="SUPFAM" id="SSF103473">
    <property type="entry name" value="MFS general substrate transporter"/>
    <property type="match status" value="1"/>
</dbReference>